<keyword evidence="3" id="KW-0479">Metal-binding</keyword>
<dbReference type="PANTHER" id="PTHR30001:SF1">
    <property type="entry name" value="RIBONUCLEASE E_G-LIKE PROTEIN, CHLOROPLASTIC"/>
    <property type="match status" value="1"/>
</dbReference>
<reference evidence="10" key="1">
    <citation type="submission" date="2017-05" db="EMBL/GenBank/DDBJ databases">
        <authorList>
            <person name="Rodrigo-Torres L."/>
            <person name="Arahal R. D."/>
            <person name="Lucena T."/>
        </authorList>
    </citation>
    <scope>NUCLEOTIDE SEQUENCE [LARGE SCALE GENOMIC DNA]</scope>
    <source>
        <strain evidence="10">CECT 8649</strain>
    </source>
</reference>
<evidence type="ECO:0000256" key="4">
    <source>
        <dbReference type="ARBA" id="ARBA00022759"/>
    </source>
</evidence>
<keyword evidence="7" id="KW-0694">RNA-binding</keyword>
<dbReference type="Proteomes" id="UP000225972">
    <property type="component" value="Unassembled WGS sequence"/>
</dbReference>
<proteinExistence type="predicted"/>
<dbReference type="EMBL" id="FXXP01000001">
    <property type="protein sequence ID" value="SMX27640.1"/>
    <property type="molecule type" value="Genomic_DNA"/>
</dbReference>
<keyword evidence="2" id="KW-0540">Nuclease</keyword>
<keyword evidence="4" id="KW-0255">Endonuclease</keyword>
<dbReference type="PANTHER" id="PTHR30001">
    <property type="entry name" value="RIBONUCLEASE"/>
    <property type="match status" value="1"/>
</dbReference>
<dbReference type="RefSeq" id="WP_099243955.1">
    <property type="nucleotide sequence ID" value="NZ_FXXP01000001.1"/>
</dbReference>
<evidence type="ECO:0000256" key="2">
    <source>
        <dbReference type="ARBA" id="ARBA00022722"/>
    </source>
</evidence>
<evidence type="ECO:0000256" key="1">
    <source>
        <dbReference type="ARBA" id="ARBA00001946"/>
    </source>
</evidence>
<comment type="cofactor">
    <cofactor evidence="1">
        <name>Mg(2+)</name>
        <dbReference type="ChEBI" id="CHEBI:18420"/>
    </cofactor>
</comment>
<dbReference type="GO" id="GO:0006364">
    <property type="term" value="P:rRNA processing"/>
    <property type="evidence" value="ECO:0007669"/>
    <property type="project" value="TreeGrafter"/>
</dbReference>
<dbReference type="Pfam" id="PF10150">
    <property type="entry name" value="RNase_E_G"/>
    <property type="match status" value="2"/>
</dbReference>
<keyword evidence="5 9" id="KW-0378">Hydrolase</keyword>
<evidence type="ECO:0000313" key="9">
    <source>
        <dbReference type="EMBL" id="SMX27640.1"/>
    </source>
</evidence>
<accession>A0A238JAA3</accession>
<organism evidence="9 10">
    <name type="scientific">Pelagimonas phthalicica</name>
    <dbReference type="NCBI Taxonomy" id="1037362"/>
    <lineage>
        <taxon>Bacteria</taxon>
        <taxon>Pseudomonadati</taxon>
        <taxon>Pseudomonadota</taxon>
        <taxon>Alphaproteobacteria</taxon>
        <taxon>Rhodobacterales</taxon>
        <taxon>Roseobacteraceae</taxon>
        <taxon>Pelagimonas</taxon>
    </lineage>
</organism>
<evidence type="ECO:0000256" key="7">
    <source>
        <dbReference type="ARBA" id="ARBA00022884"/>
    </source>
</evidence>
<evidence type="ECO:0000256" key="3">
    <source>
        <dbReference type="ARBA" id="ARBA00022723"/>
    </source>
</evidence>
<dbReference type="GO" id="GO:0004540">
    <property type="term" value="F:RNA nuclease activity"/>
    <property type="evidence" value="ECO:0007669"/>
    <property type="project" value="InterPro"/>
</dbReference>
<sequence length="346" mass="37232">MKGTLIALDHWQGREAAALIKDGQLDDLLIDTDLPRPGTIYRAIADRPVKGQGGMFLRTPDGMAFLRQVKGLKPGQPLMVQVTGYADPGKAIPVTQRLLFKSRYAIVTPDAPGINVSRAIKDDELREAALEAAHEALADCALPENAGLILRSSCADADPEDISDDVLAMAELATAVLGDTGTEAELLSEGDGPHAMAWREWTDPAQIANEPGSFEHHDVLDQIDRALEPHVALPGGYSMIIEPTSALVAVDINTGGDTSFSAGLKANLAALKDLPRQLRLRGLGGQIIVDPAPCPKKERKQLEGVLRASLKREATETILAGWTQLGLMEIQRKRDRLALKSLRAKS</sequence>
<evidence type="ECO:0000256" key="5">
    <source>
        <dbReference type="ARBA" id="ARBA00022801"/>
    </source>
</evidence>
<evidence type="ECO:0000259" key="8">
    <source>
        <dbReference type="Pfam" id="PF10150"/>
    </source>
</evidence>
<gene>
    <name evidence="9" type="primary">rng</name>
    <name evidence="9" type="ORF">TRP8649_01747</name>
</gene>
<dbReference type="GO" id="GO:0003723">
    <property type="term" value="F:RNA binding"/>
    <property type="evidence" value="ECO:0007669"/>
    <property type="project" value="UniProtKB-KW"/>
</dbReference>
<keyword evidence="6" id="KW-0460">Magnesium</keyword>
<dbReference type="GO" id="GO:0005737">
    <property type="term" value="C:cytoplasm"/>
    <property type="evidence" value="ECO:0007669"/>
    <property type="project" value="TreeGrafter"/>
</dbReference>
<feature type="domain" description="RNA-binding protein AU-1/Ribonuclease E/G" evidence="8">
    <location>
        <begin position="101"/>
        <end position="180"/>
    </location>
</feature>
<dbReference type="GO" id="GO:0016787">
    <property type="term" value="F:hydrolase activity"/>
    <property type="evidence" value="ECO:0007669"/>
    <property type="project" value="UniProtKB-KW"/>
</dbReference>
<evidence type="ECO:0000313" key="10">
    <source>
        <dbReference type="Proteomes" id="UP000225972"/>
    </source>
</evidence>
<evidence type="ECO:0000256" key="6">
    <source>
        <dbReference type="ARBA" id="ARBA00022842"/>
    </source>
</evidence>
<dbReference type="InterPro" id="IPR019307">
    <property type="entry name" value="RNA-bd_AU-1/RNase_E/G"/>
</dbReference>
<feature type="domain" description="RNA-binding protein AU-1/Ribonuclease E/G" evidence="8">
    <location>
        <begin position="212"/>
        <end position="334"/>
    </location>
</feature>
<dbReference type="OrthoDB" id="9804278at2"/>
<dbReference type="AlphaFoldDB" id="A0A238JAA3"/>
<dbReference type="InterPro" id="IPR004659">
    <property type="entry name" value="RNase_E/G"/>
</dbReference>
<dbReference type="GO" id="GO:0004519">
    <property type="term" value="F:endonuclease activity"/>
    <property type="evidence" value="ECO:0007669"/>
    <property type="project" value="UniProtKB-KW"/>
</dbReference>
<dbReference type="GO" id="GO:0046872">
    <property type="term" value="F:metal ion binding"/>
    <property type="evidence" value="ECO:0007669"/>
    <property type="project" value="UniProtKB-KW"/>
</dbReference>
<protein>
    <submittedName>
        <fullName evidence="9">Ribonuclease G</fullName>
        <ecNumber evidence="9">3.1.26.-</ecNumber>
    </submittedName>
</protein>
<keyword evidence="10" id="KW-1185">Reference proteome</keyword>
<dbReference type="EC" id="3.1.26.-" evidence="9"/>
<name>A0A238JAA3_9RHOB</name>